<feature type="domain" description="Response regulatory" evidence="3">
    <location>
        <begin position="3"/>
        <end position="120"/>
    </location>
</feature>
<dbReference type="InterPro" id="IPR001789">
    <property type="entry name" value="Sig_transdc_resp-reg_receiver"/>
</dbReference>
<dbReference type="GO" id="GO:0000160">
    <property type="term" value="P:phosphorelay signal transduction system"/>
    <property type="evidence" value="ECO:0007669"/>
    <property type="project" value="InterPro"/>
</dbReference>
<dbReference type="InterPro" id="IPR036388">
    <property type="entry name" value="WH-like_DNA-bd_sf"/>
</dbReference>
<accession>A0A0S7BPQ5</accession>
<dbReference type="InterPro" id="IPR011006">
    <property type="entry name" value="CheY-like_superfamily"/>
</dbReference>
<dbReference type="PROSITE" id="PS50110">
    <property type="entry name" value="RESPONSE_REGULATORY"/>
    <property type="match status" value="1"/>
</dbReference>
<dbReference type="CDD" id="cd17535">
    <property type="entry name" value="REC_NarL-like"/>
    <property type="match status" value="1"/>
</dbReference>
<protein>
    <submittedName>
        <fullName evidence="4">Two component transcriptional regulator, LuxR family</fullName>
    </submittedName>
</protein>
<dbReference type="SUPFAM" id="SSF52172">
    <property type="entry name" value="CheY-like"/>
    <property type="match status" value="1"/>
</dbReference>
<keyword evidence="2" id="KW-0597">Phosphoprotein</keyword>
<dbReference type="EMBL" id="DF967972">
    <property type="protein sequence ID" value="GAP15829.1"/>
    <property type="molecule type" value="Genomic_DNA"/>
</dbReference>
<evidence type="ECO:0000256" key="1">
    <source>
        <dbReference type="ARBA" id="ARBA00023125"/>
    </source>
</evidence>
<dbReference type="SMART" id="SM00448">
    <property type="entry name" value="REC"/>
    <property type="match status" value="1"/>
</dbReference>
<evidence type="ECO:0000259" key="3">
    <source>
        <dbReference type="PROSITE" id="PS50110"/>
    </source>
</evidence>
<dbReference type="InterPro" id="IPR039420">
    <property type="entry name" value="WalR-like"/>
</dbReference>
<evidence type="ECO:0000256" key="2">
    <source>
        <dbReference type="PROSITE-ProRule" id="PRU00169"/>
    </source>
</evidence>
<dbReference type="Proteomes" id="UP000055060">
    <property type="component" value="Unassembled WGS sequence"/>
</dbReference>
<dbReference type="Pfam" id="PF00072">
    <property type="entry name" value="Response_reg"/>
    <property type="match status" value="1"/>
</dbReference>
<dbReference type="Gene3D" id="1.10.10.10">
    <property type="entry name" value="Winged helix-like DNA-binding domain superfamily/Winged helix DNA-binding domain"/>
    <property type="match status" value="1"/>
</dbReference>
<dbReference type="PANTHER" id="PTHR43214:SF43">
    <property type="entry name" value="TWO-COMPONENT RESPONSE REGULATOR"/>
    <property type="match status" value="1"/>
</dbReference>
<proteinExistence type="predicted"/>
<name>A0A0S7BPQ5_9CHLR</name>
<dbReference type="InterPro" id="IPR058245">
    <property type="entry name" value="NreC/VraR/RcsB-like_REC"/>
</dbReference>
<feature type="modified residue" description="4-aspartylphosphate" evidence="2">
    <location>
        <position position="54"/>
    </location>
</feature>
<dbReference type="RefSeq" id="WP_075074975.1">
    <property type="nucleotide sequence ID" value="NZ_DF967972.1"/>
</dbReference>
<reference evidence="4" key="1">
    <citation type="submission" date="2015-07" db="EMBL/GenBank/DDBJ databases">
        <title>Draft Genome Sequences of Anaerolinea thermolimosa IMO-1, Bellilinea caldifistulae GOMI-1, Leptolinea tardivitalis YMTK-2, Levilinea saccharolytica KIBI-1,Longilinea arvoryzae KOME-1, Previously Described as Members of the Anaerolineaceae (Chloroflexi).</title>
        <authorList>
            <person name="Sekiguchi Y."/>
            <person name="Ohashi A."/>
            <person name="Matsuura N."/>
            <person name="Tourlousse M.D."/>
        </authorList>
    </citation>
    <scope>NUCLEOTIDE SEQUENCE [LARGE SCALE GENOMIC DNA]</scope>
    <source>
        <strain evidence="4">KOME-1</strain>
    </source>
</reference>
<evidence type="ECO:0000313" key="5">
    <source>
        <dbReference type="Proteomes" id="UP000055060"/>
    </source>
</evidence>
<sequence>MLTLLIVEDNANLRAALQKGLQATGEVQVLAGCERGEDALGLCLEHQPQAVLMDVHLAGELNGIQSAVELRREFPRLPVVFYSIQDDDAYYRDFRRSGILSHYAYVRKSNYLLPAMIVPLLRDAAAGRSFIDPEIEARVQEVRHKDEQSPLALLEPNEQVVARMIARGLTNEQIAAQLGFRDKRTISRTNGQIYAAWGLDESATDEKIARTRAAIIFNAGRLLTWNADGMALYQNERGEWLPWEGA</sequence>
<dbReference type="AlphaFoldDB" id="A0A0S7BPQ5"/>
<dbReference type="STRING" id="360412.LARV_03622"/>
<gene>
    <name evidence="4" type="ORF">LARV_03622</name>
</gene>
<keyword evidence="1" id="KW-0238">DNA-binding</keyword>
<dbReference type="Gene3D" id="3.40.50.2300">
    <property type="match status" value="1"/>
</dbReference>
<organism evidence="4">
    <name type="scientific">Longilinea arvoryzae</name>
    <dbReference type="NCBI Taxonomy" id="360412"/>
    <lineage>
        <taxon>Bacteria</taxon>
        <taxon>Bacillati</taxon>
        <taxon>Chloroflexota</taxon>
        <taxon>Anaerolineae</taxon>
        <taxon>Anaerolineales</taxon>
        <taxon>Anaerolineaceae</taxon>
        <taxon>Longilinea</taxon>
    </lineage>
</organism>
<evidence type="ECO:0000313" key="4">
    <source>
        <dbReference type="EMBL" id="GAP15829.1"/>
    </source>
</evidence>
<dbReference type="OrthoDB" id="148023at2"/>
<keyword evidence="5" id="KW-1185">Reference proteome</keyword>
<dbReference type="PANTHER" id="PTHR43214">
    <property type="entry name" value="TWO-COMPONENT RESPONSE REGULATOR"/>
    <property type="match status" value="1"/>
</dbReference>
<dbReference type="GO" id="GO:0003677">
    <property type="term" value="F:DNA binding"/>
    <property type="evidence" value="ECO:0007669"/>
    <property type="project" value="UniProtKB-KW"/>
</dbReference>